<feature type="transmembrane region" description="Helical" evidence="1">
    <location>
        <begin position="205"/>
        <end position="225"/>
    </location>
</feature>
<reference evidence="2 3" key="1">
    <citation type="journal article" date="2016" name="Nat. Commun.">
        <title>Thousands of microbial genomes shed light on interconnected biogeochemical processes in an aquifer system.</title>
        <authorList>
            <person name="Anantharaman K."/>
            <person name="Brown C.T."/>
            <person name="Hug L.A."/>
            <person name="Sharon I."/>
            <person name="Castelle C.J."/>
            <person name="Probst A.J."/>
            <person name="Thomas B.C."/>
            <person name="Singh A."/>
            <person name="Wilkins M.J."/>
            <person name="Karaoz U."/>
            <person name="Brodie E.L."/>
            <person name="Williams K.H."/>
            <person name="Hubbard S.S."/>
            <person name="Banfield J.F."/>
        </authorList>
    </citation>
    <scope>NUCLEOTIDE SEQUENCE [LARGE SCALE GENOMIC DNA]</scope>
</reference>
<keyword evidence="1" id="KW-1133">Transmembrane helix</keyword>
<evidence type="ECO:0000256" key="1">
    <source>
        <dbReference type="SAM" id="Phobius"/>
    </source>
</evidence>
<proteinExistence type="predicted"/>
<comment type="caution">
    <text evidence="2">The sequence shown here is derived from an EMBL/GenBank/DDBJ whole genome shotgun (WGS) entry which is preliminary data.</text>
</comment>
<gene>
    <name evidence="2" type="ORF">A2V80_03200</name>
</gene>
<dbReference type="AlphaFoldDB" id="A0A1F7XHA1"/>
<feature type="transmembrane region" description="Helical" evidence="1">
    <location>
        <begin position="30"/>
        <end position="46"/>
    </location>
</feature>
<protein>
    <submittedName>
        <fullName evidence="2">Uncharacterized protein</fullName>
    </submittedName>
</protein>
<keyword evidence="1" id="KW-0812">Transmembrane</keyword>
<sequence>MSKRRRFIITSVVLSLGFIAIQFLDQNYRIISIASLGILTILLFSWSLKEGLGWNMTLMSLVLPLYFTVSVGLFGFLLPTNIFTKIPPVIFYGLGIYALCLTSNIYTVSAIRTIALMRAARGVGFVLSLITYFLVYDTILSLKTSIILTSLFVLFFSIPLFLQGFWAVHLEKKLNSQELRHSIFSGLVMAEIALLLFFWPVTVAVGSLFLTTSVYIILGLGQAQLEARLFRETVKEYLLVGFIVLLGMFLATRWGG</sequence>
<feature type="transmembrane region" description="Helical" evidence="1">
    <location>
        <begin position="90"/>
        <end position="111"/>
    </location>
</feature>
<dbReference type="Proteomes" id="UP000179013">
    <property type="component" value="Unassembled WGS sequence"/>
</dbReference>
<evidence type="ECO:0000313" key="2">
    <source>
        <dbReference type="EMBL" id="OGM14411.1"/>
    </source>
</evidence>
<feature type="transmembrane region" description="Helical" evidence="1">
    <location>
        <begin position="146"/>
        <end position="170"/>
    </location>
</feature>
<feature type="transmembrane region" description="Helical" evidence="1">
    <location>
        <begin position="58"/>
        <end position="78"/>
    </location>
</feature>
<feature type="transmembrane region" description="Helical" evidence="1">
    <location>
        <begin position="182"/>
        <end position="199"/>
    </location>
</feature>
<name>A0A1F7XHA1_9BACT</name>
<feature type="transmembrane region" description="Helical" evidence="1">
    <location>
        <begin position="7"/>
        <end position="24"/>
    </location>
</feature>
<feature type="transmembrane region" description="Helical" evidence="1">
    <location>
        <begin position="123"/>
        <end position="140"/>
    </location>
</feature>
<organism evidence="2 3">
    <name type="scientific">Candidatus Woesebacteria bacterium RBG_16_39_8b</name>
    <dbReference type="NCBI Taxonomy" id="1802482"/>
    <lineage>
        <taxon>Bacteria</taxon>
        <taxon>Candidatus Woeseibacteriota</taxon>
    </lineage>
</organism>
<keyword evidence="1" id="KW-0472">Membrane</keyword>
<evidence type="ECO:0000313" key="3">
    <source>
        <dbReference type="Proteomes" id="UP000179013"/>
    </source>
</evidence>
<dbReference type="EMBL" id="MGFU01000005">
    <property type="protein sequence ID" value="OGM14411.1"/>
    <property type="molecule type" value="Genomic_DNA"/>
</dbReference>
<feature type="transmembrane region" description="Helical" evidence="1">
    <location>
        <begin position="237"/>
        <end position="255"/>
    </location>
</feature>
<accession>A0A1F7XHA1</accession>